<keyword evidence="6" id="KW-0812">Transmembrane</keyword>
<protein>
    <submittedName>
        <fullName evidence="9">Protein FAR1-RELATED SEQUENCE 5-like</fullName>
    </submittedName>
</protein>
<dbReference type="InterPro" id="IPR004330">
    <property type="entry name" value="FAR1_DNA_bnd_dom"/>
</dbReference>
<keyword evidence="1" id="KW-0479">Metal-binding</keyword>
<keyword evidence="8" id="KW-1185">Reference proteome</keyword>
<reference evidence="8" key="1">
    <citation type="journal article" date="2016" name="Nat. Genet.">
        <title>The genome sequences of Arachis duranensis and Arachis ipaensis, the diploid ancestors of cultivated peanut.</title>
        <authorList>
            <person name="Bertioli D.J."/>
            <person name="Cannon S.B."/>
            <person name="Froenicke L."/>
            <person name="Huang G."/>
            <person name="Farmer A.D."/>
            <person name="Cannon E.K."/>
            <person name="Liu X."/>
            <person name="Gao D."/>
            <person name="Clevenger J."/>
            <person name="Dash S."/>
            <person name="Ren L."/>
            <person name="Moretzsohn M.C."/>
            <person name="Shirasawa K."/>
            <person name="Huang W."/>
            <person name="Vidigal B."/>
            <person name="Abernathy B."/>
            <person name="Chu Y."/>
            <person name="Niederhuth C.E."/>
            <person name="Umale P."/>
            <person name="Araujo A.C."/>
            <person name="Kozik A."/>
            <person name="Kim K.D."/>
            <person name="Burow M.D."/>
            <person name="Varshney R.K."/>
            <person name="Wang X."/>
            <person name="Zhang X."/>
            <person name="Barkley N."/>
            <person name="Guimaraes P.M."/>
            <person name="Isobe S."/>
            <person name="Guo B."/>
            <person name="Liao B."/>
            <person name="Stalker H.T."/>
            <person name="Schmitz R.J."/>
            <person name="Scheffler B.E."/>
            <person name="Leal-Bertioli S.C."/>
            <person name="Xun X."/>
            <person name="Jackson S.A."/>
            <person name="Michelmore R."/>
            <person name="Ozias-Akins P."/>
        </authorList>
    </citation>
    <scope>NUCLEOTIDE SEQUENCE [LARGE SCALE GENOMIC DNA]</scope>
    <source>
        <strain evidence="8">cv. V14167</strain>
    </source>
</reference>
<dbReference type="AlphaFoldDB" id="A0A6P4DDM4"/>
<organism evidence="8 9">
    <name type="scientific">Arachis duranensis</name>
    <name type="common">Wild peanut</name>
    <dbReference type="NCBI Taxonomy" id="130453"/>
    <lineage>
        <taxon>Eukaryota</taxon>
        <taxon>Viridiplantae</taxon>
        <taxon>Streptophyta</taxon>
        <taxon>Embryophyta</taxon>
        <taxon>Tracheophyta</taxon>
        <taxon>Spermatophyta</taxon>
        <taxon>Magnoliopsida</taxon>
        <taxon>eudicotyledons</taxon>
        <taxon>Gunneridae</taxon>
        <taxon>Pentapetalae</taxon>
        <taxon>rosids</taxon>
        <taxon>fabids</taxon>
        <taxon>Fabales</taxon>
        <taxon>Fabaceae</taxon>
        <taxon>Papilionoideae</taxon>
        <taxon>50 kb inversion clade</taxon>
        <taxon>dalbergioids sensu lato</taxon>
        <taxon>Dalbergieae</taxon>
        <taxon>Pterocarpus clade</taxon>
        <taxon>Arachis</taxon>
    </lineage>
</organism>
<keyword evidence="6" id="KW-1133">Transmembrane helix</keyword>
<keyword evidence="6" id="KW-0472">Membrane</keyword>
<accession>A0A6P4DDM4</accession>
<feature type="domain" description="SWIM-type" evidence="7">
    <location>
        <begin position="658"/>
        <end position="694"/>
    </location>
</feature>
<evidence type="ECO:0000259" key="7">
    <source>
        <dbReference type="PROSITE" id="PS50966"/>
    </source>
</evidence>
<reference evidence="9" key="2">
    <citation type="submission" date="2025-08" db="UniProtKB">
        <authorList>
            <consortium name="RefSeq"/>
        </authorList>
    </citation>
    <scope>IDENTIFICATION</scope>
    <source>
        <tissue evidence="9">Whole plant</tissue>
    </source>
</reference>
<dbReference type="Pfam" id="PF10551">
    <property type="entry name" value="MULE"/>
    <property type="match status" value="1"/>
</dbReference>
<dbReference type="InterPro" id="IPR018289">
    <property type="entry name" value="MULE_transposase_dom"/>
</dbReference>
<dbReference type="PANTHER" id="PTHR47718:SF15">
    <property type="entry name" value="PROTEIN FAR1-RELATED SEQUENCE 5-LIKE"/>
    <property type="match status" value="1"/>
</dbReference>
<dbReference type="PANTHER" id="PTHR47718">
    <property type="entry name" value="OS01G0519700 PROTEIN"/>
    <property type="match status" value="1"/>
</dbReference>
<dbReference type="SMART" id="SM00575">
    <property type="entry name" value="ZnF_PMZ"/>
    <property type="match status" value="1"/>
</dbReference>
<evidence type="ECO:0000313" key="8">
    <source>
        <dbReference type="Proteomes" id="UP000515211"/>
    </source>
</evidence>
<dbReference type="Pfam" id="PF04434">
    <property type="entry name" value="SWIM"/>
    <property type="match status" value="1"/>
</dbReference>
<dbReference type="KEGG" id="adu:107490206"/>
<evidence type="ECO:0000256" key="6">
    <source>
        <dbReference type="SAM" id="Phobius"/>
    </source>
</evidence>
<evidence type="ECO:0000256" key="4">
    <source>
        <dbReference type="PROSITE-ProRule" id="PRU00325"/>
    </source>
</evidence>
<dbReference type="InterPro" id="IPR007527">
    <property type="entry name" value="Znf_SWIM"/>
</dbReference>
<keyword evidence="2 4" id="KW-0863">Zinc-finger</keyword>
<evidence type="ECO:0000256" key="5">
    <source>
        <dbReference type="SAM" id="MobiDB-lite"/>
    </source>
</evidence>
<keyword evidence="3" id="KW-0862">Zinc</keyword>
<name>A0A6P4DDM4_ARADU</name>
<evidence type="ECO:0000256" key="3">
    <source>
        <dbReference type="ARBA" id="ARBA00022833"/>
    </source>
</evidence>
<dbReference type="GeneID" id="107490206"/>
<dbReference type="InterPro" id="IPR006564">
    <property type="entry name" value="Znf_PMZ"/>
</dbReference>
<dbReference type="PROSITE" id="PS50966">
    <property type="entry name" value="ZF_SWIM"/>
    <property type="match status" value="1"/>
</dbReference>
<feature type="compositionally biased region" description="Polar residues" evidence="5">
    <location>
        <begin position="834"/>
        <end position="845"/>
    </location>
</feature>
<dbReference type="GO" id="GO:0008270">
    <property type="term" value="F:zinc ion binding"/>
    <property type="evidence" value="ECO:0007669"/>
    <property type="project" value="UniProtKB-KW"/>
</dbReference>
<evidence type="ECO:0000256" key="2">
    <source>
        <dbReference type="ARBA" id="ARBA00022771"/>
    </source>
</evidence>
<evidence type="ECO:0000313" key="9">
    <source>
        <dbReference type="RefSeq" id="XP_015966466.1"/>
    </source>
</evidence>
<dbReference type="Pfam" id="PF03101">
    <property type="entry name" value="FAR1"/>
    <property type="match status" value="1"/>
</dbReference>
<dbReference type="Proteomes" id="UP000515211">
    <property type="component" value="Chromosome 5"/>
</dbReference>
<sequence>MIPIRTGLYVGGLEQDAFVSSVPVVSSVAVRFSVEVKLFIVLWIKGIIVVVYKFLLLVVLEVVGRLEEEDVASLVHGAPAMADEVSFVGNEEELVSDEPYVCVGDEPSSEASEDANMDGYCGYNDGDDFYESWEDRGIDGIADFGRINFKEISFDEMRLLHFPDRHVAFAFYNLYAKMNGFAARKTRLRRNAKKLATQQQFVCFRQGFREFAADKEAYERKREPKPETRCGCLAQMRVHLHLESGRWIISYFDNVHNHEMLDGTLTFMLPGHRKMNSTAIEQMNMMLRVGIKTPQIYSAFVHTAGGFQNVPFLKRDMYNQIDKQRKLIGGDAVSCLRWLESYAEENPGTFVRYLADKENRLVHLFWADNCSQLDYHVFGDVVAFDATYRKNKYMCPLVVFSGVNHHNQTIIFAAALVANESEETYSWLLERFLEAMKGKAPACVITDGHAAMRKAIEKVFPMAYHRLCAWHLLRNATSHLANPAFTSEFKKCMLFDYEVSEFEARWERLVTELQLQDNQWVCDLYDRRKMWATAHIHGHFFGGFRTTSRCEGLHSMLGKFVHSRHNLRNFVEQYFRCVSEMRSREAQSDMHSVVGHLVLQSPLHDLERSAAKLLTREIFILFRPMLSRACTLKVRSCTLTPTSDIYTISRWGNSHNYWHVSHYPEDSIFKCSCLRMESLGIPCDHIVALLVHLDFTEIPTSLVLERWSKNARSKMRQYVEKGPFSWDSMVSCRNWMLNDLCREMCVLASVREDKFETMTEKIRSEINRLKHDTEAGPSTPAVVGQSSTLEGCVQNPLVVRRKKRPKRDSVNRTLVRGVRRCSICHRVGHNRTSCQSNVRQGQRQQPSHEEDVDEDNYYTPNFGEEVDEYAHYHSQPVGQEEHFGRYEEEFQVPLTDPYYSWHE</sequence>
<dbReference type="RefSeq" id="XP_015966466.1">
    <property type="nucleotide sequence ID" value="XM_016110980.1"/>
</dbReference>
<feature type="transmembrane region" description="Helical" evidence="6">
    <location>
        <begin position="38"/>
        <end position="60"/>
    </location>
</feature>
<gene>
    <name evidence="9" type="primary">LOC107490206</name>
</gene>
<proteinExistence type="predicted"/>
<feature type="region of interest" description="Disordered" evidence="5">
    <location>
        <begin position="834"/>
        <end position="856"/>
    </location>
</feature>
<evidence type="ECO:0000256" key="1">
    <source>
        <dbReference type="ARBA" id="ARBA00022723"/>
    </source>
</evidence>